<reference evidence="2" key="1">
    <citation type="submission" date="2018-09" db="EMBL/GenBank/DDBJ databases">
        <authorList>
            <person name="Livingstone P.G."/>
            <person name="Whitworth D.E."/>
        </authorList>
    </citation>
    <scope>NUCLEOTIDE SEQUENCE [LARGE SCALE GENOMIC DNA]</scope>
    <source>
        <strain evidence="2">CA054A</strain>
    </source>
</reference>
<dbReference type="AlphaFoldDB" id="A0A3A8IWL3"/>
<proteinExistence type="predicted"/>
<dbReference type="Proteomes" id="UP000268094">
    <property type="component" value="Unassembled WGS sequence"/>
</dbReference>
<evidence type="ECO:0008006" key="3">
    <source>
        <dbReference type="Google" id="ProtNLM"/>
    </source>
</evidence>
<name>A0A3A8IWL3_9BACT</name>
<dbReference type="OrthoDB" id="5513458at2"/>
<evidence type="ECO:0000313" key="2">
    <source>
        <dbReference type="Proteomes" id="UP000268094"/>
    </source>
</evidence>
<accession>A0A3A8IWL3</accession>
<dbReference type="EMBL" id="RAVZ01000160">
    <property type="protein sequence ID" value="RKG84254.1"/>
    <property type="molecule type" value="Genomic_DNA"/>
</dbReference>
<protein>
    <recommendedName>
        <fullName evidence="3">Lipoprotein</fullName>
    </recommendedName>
</protein>
<gene>
    <name evidence="1" type="ORF">D7V88_22385</name>
</gene>
<sequence>MRRTLLPLMALLLAGCSRDVDDILAAWKAEGEAPSGFTDVGEKLPGGKCKAGKVSGLEATLCSFDSAAKADQAQESAWGLVGDAVGSAVVSGKWVLVIADPRAEDPSGRRINALVKVYQDKTR</sequence>
<organism evidence="1 2">
    <name type="scientific">Corallococcus terminator</name>
    <dbReference type="NCBI Taxonomy" id="2316733"/>
    <lineage>
        <taxon>Bacteria</taxon>
        <taxon>Pseudomonadati</taxon>
        <taxon>Myxococcota</taxon>
        <taxon>Myxococcia</taxon>
        <taxon>Myxococcales</taxon>
        <taxon>Cystobacterineae</taxon>
        <taxon>Myxococcaceae</taxon>
        <taxon>Corallococcus</taxon>
    </lineage>
</organism>
<dbReference type="RefSeq" id="WP_120542688.1">
    <property type="nucleotide sequence ID" value="NZ_RAVZ01000160.1"/>
</dbReference>
<comment type="caution">
    <text evidence="1">The sequence shown here is derived from an EMBL/GenBank/DDBJ whole genome shotgun (WGS) entry which is preliminary data.</text>
</comment>
<keyword evidence="2" id="KW-1185">Reference proteome</keyword>
<evidence type="ECO:0000313" key="1">
    <source>
        <dbReference type="EMBL" id="RKG84254.1"/>
    </source>
</evidence>
<dbReference type="PROSITE" id="PS51257">
    <property type="entry name" value="PROKAR_LIPOPROTEIN"/>
    <property type="match status" value="1"/>
</dbReference>